<evidence type="ECO:0000313" key="2">
    <source>
        <dbReference type="Proteomes" id="UP000256690"/>
    </source>
</evidence>
<dbReference type="SUPFAM" id="SSF48452">
    <property type="entry name" value="TPR-like"/>
    <property type="match status" value="1"/>
</dbReference>
<organism evidence="1 2">
    <name type="scientific">Aspergillus mulundensis</name>
    <dbReference type="NCBI Taxonomy" id="1810919"/>
    <lineage>
        <taxon>Eukaryota</taxon>
        <taxon>Fungi</taxon>
        <taxon>Dikarya</taxon>
        <taxon>Ascomycota</taxon>
        <taxon>Pezizomycotina</taxon>
        <taxon>Eurotiomycetes</taxon>
        <taxon>Eurotiomycetidae</taxon>
        <taxon>Eurotiales</taxon>
        <taxon>Aspergillaceae</taxon>
        <taxon>Aspergillus</taxon>
        <taxon>Aspergillus subgen. Nidulantes</taxon>
    </lineage>
</organism>
<reference evidence="1 2" key="1">
    <citation type="journal article" date="2018" name="IMA Fungus">
        <title>IMA Genome-F 9: Draft genome sequence of Annulohypoxylon stygium, Aspergillus mulundensis, Berkeleyomyces basicola (syn. Thielaviopsis basicola), Ceratocystis smalleyi, two Cercospora beticola strains, Coleophoma cylindrospora, Fusarium fracticaudum, Phialophora cf. hyalina, and Morchella septimelata.</title>
        <authorList>
            <person name="Wingfield B.D."/>
            <person name="Bills G.F."/>
            <person name="Dong Y."/>
            <person name="Huang W."/>
            <person name="Nel W.J."/>
            <person name="Swalarsk-Parry B.S."/>
            <person name="Vaghefi N."/>
            <person name="Wilken P.M."/>
            <person name="An Z."/>
            <person name="de Beer Z.W."/>
            <person name="De Vos L."/>
            <person name="Chen L."/>
            <person name="Duong T.A."/>
            <person name="Gao Y."/>
            <person name="Hammerbacher A."/>
            <person name="Kikkert J.R."/>
            <person name="Li Y."/>
            <person name="Li H."/>
            <person name="Li K."/>
            <person name="Li Q."/>
            <person name="Liu X."/>
            <person name="Ma X."/>
            <person name="Naidoo K."/>
            <person name="Pethybridge S.J."/>
            <person name="Sun J."/>
            <person name="Steenkamp E.T."/>
            <person name="van der Nest M.A."/>
            <person name="van Wyk S."/>
            <person name="Wingfield M.J."/>
            <person name="Xiong C."/>
            <person name="Yue Q."/>
            <person name="Zhang X."/>
        </authorList>
    </citation>
    <scope>NUCLEOTIDE SEQUENCE [LARGE SCALE GENOMIC DNA]</scope>
    <source>
        <strain evidence="1 2">DSM 5745</strain>
    </source>
</reference>
<dbReference type="InterPro" id="IPR011990">
    <property type="entry name" value="TPR-like_helical_dom_sf"/>
</dbReference>
<dbReference type="AlphaFoldDB" id="A0A3D8R538"/>
<evidence type="ECO:0000313" key="1">
    <source>
        <dbReference type="EMBL" id="RDW69106.1"/>
    </source>
</evidence>
<accession>A0A3D8R538</accession>
<dbReference type="OrthoDB" id="4473276at2759"/>
<proteinExistence type="predicted"/>
<dbReference type="GeneID" id="38119236"/>
<dbReference type="Proteomes" id="UP000256690">
    <property type="component" value="Unassembled WGS sequence"/>
</dbReference>
<keyword evidence="2" id="KW-1185">Reference proteome</keyword>
<name>A0A3D8R538_9EURO</name>
<dbReference type="Gene3D" id="1.25.40.10">
    <property type="entry name" value="Tetratricopeptide repeat domain"/>
    <property type="match status" value="1"/>
</dbReference>
<comment type="caution">
    <text evidence="1">The sequence shown here is derived from an EMBL/GenBank/DDBJ whole genome shotgun (WGS) entry which is preliminary data.</text>
</comment>
<sequence length="225" mass="24007">MSSQAIPGEITPPSGPFWASLDPTVASTVAAVLTPQELDNLKLDPSASNSTKLNALETALAAKLSNAETSSKPSTLHSTDYNTWKALKSSLFHVHKGLGNIDEQEKILLELVNNPGPGPLGRDLAALHNLSALYEETGQYKEAESNARKALTDIQAHSRLGKDTPQALGSLRVLIKALWKQGKVVEAKEYVGQAQASISNLAGTPFAKFQQEETDALGKIVAELN</sequence>
<dbReference type="EMBL" id="PVWQ01000011">
    <property type="protein sequence ID" value="RDW69106.1"/>
    <property type="molecule type" value="Genomic_DNA"/>
</dbReference>
<gene>
    <name evidence="1" type="ORF">DSM5745_08866</name>
</gene>
<protein>
    <submittedName>
        <fullName evidence="1">Tetratricopeptide repeat</fullName>
    </submittedName>
</protein>
<dbReference type="RefSeq" id="XP_026600895.1">
    <property type="nucleotide sequence ID" value="XM_026750882.1"/>
</dbReference>